<organism evidence="1 2">
    <name type="scientific">Longimonas halophila</name>
    <dbReference type="NCBI Taxonomy" id="1469170"/>
    <lineage>
        <taxon>Bacteria</taxon>
        <taxon>Pseudomonadati</taxon>
        <taxon>Rhodothermota</taxon>
        <taxon>Rhodothermia</taxon>
        <taxon>Rhodothermales</taxon>
        <taxon>Salisaetaceae</taxon>
        <taxon>Longimonas</taxon>
    </lineage>
</organism>
<comment type="caution">
    <text evidence="1">The sequence shown here is derived from an EMBL/GenBank/DDBJ whole genome shotgun (WGS) entry which is preliminary data.</text>
</comment>
<dbReference type="SUPFAM" id="SSF52540">
    <property type="entry name" value="P-loop containing nucleoside triphosphate hydrolases"/>
    <property type="match status" value="1"/>
</dbReference>
<accession>A0A2H3NXG9</accession>
<name>A0A2H3NXG9_9BACT</name>
<evidence type="ECO:0000313" key="1">
    <source>
        <dbReference type="EMBL" id="PEN09634.1"/>
    </source>
</evidence>
<gene>
    <name evidence="1" type="ORF">CRI93_02575</name>
</gene>
<dbReference type="Proteomes" id="UP000221024">
    <property type="component" value="Unassembled WGS sequence"/>
</dbReference>
<keyword evidence="2" id="KW-1185">Reference proteome</keyword>
<dbReference type="Gene3D" id="3.40.50.300">
    <property type="entry name" value="P-loop containing nucleotide triphosphate hydrolases"/>
    <property type="match status" value="1"/>
</dbReference>
<evidence type="ECO:0000313" key="2">
    <source>
        <dbReference type="Proteomes" id="UP000221024"/>
    </source>
</evidence>
<proteinExistence type="predicted"/>
<dbReference type="InterPro" id="IPR027417">
    <property type="entry name" value="P-loop_NTPase"/>
</dbReference>
<reference evidence="1 2" key="1">
    <citation type="submission" date="2017-10" db="EMBL/GenBank/DDBJ databases">
        <title>Draft genome of Longimonas halophila.</title>
        <authorList>
            <person name="Goh K.M."/>
            <person name="Shamsir M.S."/>
            <person name="Lim S.W."/>
        </authorList>
    </citation>
    <scope>NUCLEOTIDE SEQUENCE [LARGE SCALE GENOMIC DNA]</scope>
    <source>
        <strain evidence="1 2">KCTC 42399</strain>
    </source>
</reference>
<protein>
    <submittedName>
        <fullName evidence="1">Uncharacterized protein</fullName>
    </submittedName>
</protein>
<sequence length="1440" mass="166805">MKLRNGFLVDPGRRSRYFRYVSQQEEALVPIDEIDVPCAVLLGEPGIGKTTEVEALTQKIRDENRPYQRVLHVELGMITGYSALQGELLDAPEIKAWKQGEIDLTLVLDALDECSMARIGKHLNKQLFTDPHPANRLTLRIACRSSDWPESLNKSLRSFWDLDDLPVYHLAPLRRQDVIQAAEANSLDDNAFLETVLEADAGPFAASPLTLEALISRFKEVQDIPASKADLFEEYCLRLSTEENKDRKDDGETGILDPVQRVDLLSRIAALMVFGQRTRLCLEPSTSQIADTLGAPGSVLFADEARLDADTHSDGHSGPRLNEVKEAVRHSGLLRGSDDGRTFRWRHRSYAEYLAARFVHRSGLSIEQVRPLIEHEYDQTIAPPYQNVAVWLATLEHEMMEYLLDKDPSLVYAGDPLQYEDEKREELIEAILNGIDQGTLYTRINKRLNDLKRVPHSNLEQQLQRWIIDTEKSDDAREYAIQFARKQKLKGLVQDATDVALDAGADKYVRIYAIRLVDDLGDAADRKQLHPLAIEPGDEDADWRVVYEAREKLLPDLLSFAGLLDQIRADAEWEDPENVEGNWYHTFDQWTIHFTHRMDDGTLVEALQWALSNDEEEYFSKLREEIVQRSLGRVEVDEISQVLAGYIVEQMLQNQILPYLDSADFEDLRERNPEAHRDISREVIHRLANNEWEESKSLFVIGDLQSQSNLWRREDIDWLLDDLKETEEESLKQIYATVIQSFFHYIGFLNEEGFKKVYSVSQSSPILYEQTKKWIEPIELESEKAETLRNRFEPKKAETLQSREEKIWDWKRDPMDPPFREQLHDALDLCNDDITEGWKDLFYLLRRQSIEHEPAHYSDRDVTEFPAWRALSSREQKQVVDAGLKYLHHKEIARDDWLIEEDGHQHVTYDLIYGFTALWLIANHEGSSLSTIEPEVWERWGPAIFAYTPNTSEKRKEVHSKLADTAYRHAPEKCGEVLHALLTHFKYRKRDFAFLFDPIAEEDRIQDLLLNLQKSEDTPEWNRVWLSPYLLKRGIKEARSVAQDFARLSDDHQVFRDQKRQWLIRVLEADPSFGWDLIRDSFLSDDDYAKAMLYRMTQGGIKLLILPTSVLKPIIRRVYDLFPPRDDPPSKFGRTYSPSIRKKIQRLRKDLIRVLVNRGTKKAVDALENIASQFPDARKWGRTIHRAKKILRQKSMSSIPPSTLLALAEDASKRVIRSSAELQDVVLEALSDLQNRLNAQEQPAAADLWNEVPYGPRRDVVRDWIQSNNLENLREEVKEIKGTVFIPKEEKHLSDYVTRQLRQDLERRGITLTRESEVRVQNRTDILVKVPPTIRANGDLLSVIIEVKGSWNKDVLSSIQSQLADRYLDSEDTEYGTSRGIYLVVWFDLDRWNLESARFRRARRHESADKLLENMEDKVADLKENGLDTATRIKPFVLCV</sequence>
<dbReference type="EMBL" id="PDEP01000001">
    <property type="protein sequence ID" value="PEN09634.1"/>
    <property type="molecule type" value="Genomic_DNA"/>
</dbReference>